<dbReference type="Gene3D" id="1.10.510.10">
    <property type="entry name" value="Transferase(Phosphotransferase) domain 1"/>
    <property type="match status" value="1"/>
</dbReference>
<accession>A0A2C5ZIQ3</accession>
<gene>
    <name evidence="2" type="ORF">CDD80_5827</name>
</gene>
<dbReference type="InterPro" id="IPR051681">
    <property type="entry name" value="Ser/Thr_Kinases-Pseudokinases"/>
</dbReference>
<dbReference type="SMART" id="SM00220">
    <property type="entry name" value="S_TKc"/>
    <property type="match status" value="1"/>
</dbReference>
<dbReference type="OrthoDB" id="1668230at2759"/>
<protein>
    <recommendedName>
        <fullName evidence="1">Protein kinase domain-containing protein</fullName>
    </recommendedName>
</protein>
<organism evidence="2 3">
    <name type="scientific">Ophiocordyceps camponoti-rufipedis</name>
    <dbReference type="NCBI Taxonomy" id="2004952"/>
    <lineage>
        <taxon>Eukaryota</taxon>
        <taxon>Fungi</taxon>
        <taxon>Dikarya</taxon>
        <taxon>Ascomycota</taxon>
        <taxon>Pezizomycotina</taxon>
        <taxon>Sordariomycetes</taxon>
        <taxon>Hypocreomycetidae</taxon>
        <taxon>Hypocreales</taxon>
        <taxon>Ophiocordycipitaceae</taxon>
        <taxon>Ophiocordyceps</taxon>
    </lineage>
</organism>
<dbReference type="EMBL" id="NJES01000006">
    <property type="protein sequence ID" value="PHH80907.1"/>
    <property type="molecule type" value="Genomic_DNA"/>
</dbReference>
<dbReference type="Pfam" id="PF00069">
    <property type="entry name" value="Pkinase"/>
    <property type="match status" value="1"/>
</dbReference>
<evidence type="ECO:0000313" key="2">
    <source>
        <dbReference type="EMBL" id="PHH80907.1"/>
    </source>
</evidence>
<dbReference type="STRING" id="2004952.A0A2C5ZIQ3"/>
<dbReference type="InterPro" id="IPR011009">
    <property type="entry name" value="Kinase-like_dom_sf"/>
</dbReference>
<feature type="domain" description="Protein kinase" evidence="1">
    <location>
        <begin position="1"/>
        <end position="217"/>
    </location>
</feature>
<evidence type="ECO:0000259" key="1">
    <source>
        <dbReference type="PROSITE" id="PS50011"/>
    </source>
</evidence>
<evidence type="ECO:0000313" key="3">
    <source>
        <dbReference type="Proteomes" id="UP000226431"/>
    </source>
</evidence>
<sequence>MRVEAQAYERLKDAPHVPRLIEWDAESCCLTLEHMQNGNLLYYLRNENIFLNPVVNYVSHQLRRRWVVEAARALAVVHAADITHCDFVPRKLLLDEQLHLYISGFAGSSVSGSSTLFCAGSRYLPPGWDCRAGSVASDDVFALGSVMYFIMTGTEVYADLEEDKAEELIQRAEFPVVDQIACGSVIQACWDGTISTAQGAVDAFKGLEWEVDDEKVC</sequence>
<name>A0A2C5ZIQ3_9HYPO</name>
<dbReference type="GO" id="GO:0004674">
    <property type="term" value="F:protein serine/threonine kinase activity"/>
    <property type="evidence" value="ECO:0007669"/>
    <property type="project" value="TreeGrafter"/>
</dbReference>
<reference evidence="2 3" key="1">
    <citation type="submission" date="2017-06" db="EMBL/GenBank/DDBJ databases">
        <title>Ant-infecting Ophiocordyceps genomes reveal a high diversity of potential behavioral manipulation genes and a possible major role for enterotoxins.</title>
        <authorList>
            <person name="De Bekker C."/>
            <person name="Evans H.C."/>
            <person name="Brachmann A."/>
            <person name="Hughes D.P."/>
        </authorList>
    </citation>
    <scope>NUCLEOTIDE SEQUENCE [LARGE SCALE GENOMIC DNA]</scope>
    <source>
        <strain evidence="2 3">Map16</strain>
    </source>
</reference>
<dbReference type="PANTHER" id="PTHR44329">
    <property type="entry name" value="SERINE/THREONINE-PROTEIN KINASE TNNI3K-RELATED"/>
    <property type="match status" value="1"/>
</dbReference>
<dbReference type="GO" id="GO:0005524">
    <property type="term" value="F:ATP binding"/>
    <property type="evidence" value="ECO:0007669"/>
    <property type="project" value="InterPro"/>
</dbReference>
<dbReference type="AlphaFoldDB" id="A0A2C5ZIQ3"/>
<dbReference type="Proteomes" id="UP000226431">
    <property type="component" value="Unassembled WGS sequence"/>
</dbReference>
<keyword evidence="3" id="KW-1185">Reference proteome</keyword>
<proteinExistence type="predicted"/>
<comment type="caution">
    <text evidence="2">The sequence shown here is derived from an EMBL/GenBank/DDBJ whole genome shotgun (WGS) entry which is preliminary data.</text>
</comment>
<dbReference type="SUPFAM" id="SSF56112">
    <property type="entry name" value="Protein kinase-like (PK-like)"/>
    <property type="match status" value="1"/>
</dbReference>
<dbReference type="InterPro" id="IPR000719">
    <property type="entry name" value="Prot_kinase_dom"/>
</dbReference>
<dbReference type="PROSITE" id="PS50011">
    <property type="entry name" value="PROTEIN_KINASE_DOM"/>
    <property type="match status" value="1"/>
</dbReference>